<name>A0A126QRL7_9BACT</name>
<dbReference type="Proteomes" id="UP000295506">
    <property type="component" value="Unassembled WGS sequence"/>
</dbReference>
<comment type="similarity">
    <text evidence="1">Belongs to the phosphate/phosphite/phosphonate binding protein family.</text>
</comment>
<evidence type="ECO:0000256" key="1">
    <source>
        <dbReference type="ARBA" id="ARBA00007162"/>
    </source>
</evidence>
<accession>A0A126QRL7</accession>
<organism evidence="4 6">
    <name type="scientific">Pseudodesulfovibrio indicus</name>
    <dbReference type="NCBI Taxonomy" id="1716143"/>
    <lineage>
        <taxon>Bacteria</taxon>
        <taxon>Pseudomonadati</taxon>
        <taxon>Thermodesulfobacteriota</taxon>
        <taxon>Desulfovibrionia</taxon>
        <taxon>Desulfovibrionales</taxon>
        <taxon>Desulfovibrionaceae</taxon>
    </lineage>
</organism>
<reference evidence="3 5" key="1">
    <citation type="journal article" date="2016" name="Front. Microbiol.">
        <title>Genome Sequence of the Piezophilic, Mesophilic Sulfate-Reducing Bacterium Desulfovibrio indicus J2T.</title>
        <authorList>
            <person name="Cao J."/>
            <person name="Maignien L."/>
            <person name="Shao Z."/>
            <person name="Alain K."/>
            <person name="Jebbar M."/>
        </authorList>
    </citation>
    <scope>NUCLEOTIDE SEQUENCE [LARGE SCALE GENOMIC DNA]</scope>
    <source>
        <strain evidence="3 5">J2</strain>
    </source>
</reference>
<dbReference type="Gene3D" id="3.40.190.10">
    <property type="entry name" value="Periplasmic binding protein-like II"/>
    <property type="match status" value="2"/>
</dbReference>
<dbReference type="NCBIfam" id="TIGR01098">
    <property type="entry name" value="3A0109s03R"/>
    <property type="match status" value="1"/>
</dbReference>
<dbReference type="KEGG" id="dej:AWY79_16630"/>
<gene>
    <name evidence="3" type="ORF">AWY79_16630</name>
    <name evidence="4" type="ORF">EDC59_102360</name>
</gene>
<evidence type="ECO:0000313" key="6">
    <source>
        <dbReference type="Proteomes" id="UP000295506"/>
    </source>
</evidence>
<dbReference type="Pfam" id="PF12974">
    <property type="entry name" value="Phosphonate-bd"/>
    <property type="match status" value="1"/>
</dbReference>
<reference evidence="4 6" key="2">
    <citation type="submission" date="2019-03" db="EMBL/GenBank/DDBJ databases">
        <title>Genomic Encyclopedia of Type Strains, Phase IV (KMG-IV): sequencing the most valuable type-strain genomes for metagenomic binning, comparative biology and taxonomic classification.</title>
        <authorList>
            <person name="Goeker M."/>
        </authorList>
    </citation>
    <scope>NUCLEOTIDE SEQUENCE [LARGE SCALE GENOMIC DNA]</scope>
    <source>
        <strain evidence="4 6">DSM 101483</strain>
    </source>
</reference>
<dbReference type="GO" id="GO:0043190">
    <property type="term" value="C:ATP-binding cassette (ABC) transporter complex"/>
    <property type="evidence" value="ECO:0007669"/>
    <property type="project" value="InterPro"/>
</dbReference>
<dbReference type="AlphaFoldDB" id="A0A126QRL7"/>
<sequence length="331" mass="36526">MNAPSPLIVRILAALVLAWLAVSPARAGEAPLVMGLGSADSREAVLNTWGPILEDLSARLGRRVVPMVLDDYAGVIWYLASGKAQLAWLGNKAAIEAVDRAGAEIVAQSMTRYGAGYYAHLIARRDGPYADAQDVLDHAGEIEFGIGDPNSTSGFTVPSYYLFASRGIDPERIFKRLVHHNHEENFLAVAEGRLDVATGNSSAMARYKVRFPEESAGVKIIWTSPLIPSDPILVRSELNPGLKKRITDFFVEYARPGKDKSEARVKREAENLAARKWTGFKRSDNTQLEPVRRLELYKDRLRIEADETLTDAERKARLGEVDAALKGLDRE</sequence>
<dbReference type="Proteomes" id="UP000055611">
    <property type="component" value="Chromosome"/>
</dbReference>
<dbReference type="OrthoDB" id="527737at2"/>
<dbReference type="PANTHER" id="PTHR35841:SF1">
    <property type="entry name" value="PHOSPHONATES-BINDING PERIPLASMIC PROTEIN"/>
    <property type="match status" value="1"/>
</dbReference>
<dbReference type="InterPro" id="IPR005770">
    <property type="entry name" value="PhnD"/>
</dbReference>
<dbReference type="PANTHER" id="PTHR35841">
    <property type="entry name" value="PHOSPHONATES-BINDING PERIPLASMIC PROTEIN"/>
    <property type="match status" value="1"/>
</dbReference>
<protein>
    <submittedName>
        <fullName evidence="4">Phosphonate transport system substrate-binding protein</fullName>
    </submittedName>
</protein>
<dbReference type="EMBL" id="CP014206">
    <property type="protein sequence ID" value="AMK12614.1"/>
    <property type="molecule type" value="Genomic_DNA"/>
</dbReference>
<dbReference type="Gene3D" id="1.20.58.90">
    <property type="match status" value="1"/>
</dbReference>
<evidence type="ECO:0000313" key="4">
    <source>
        <dbReference type="EMBL" id="TDT90926.1"/>
    </source>
</evidence>
<evidence type="ECO:0000313" key="5">
    <source>
        <dbReference type="Proteomes" id="UP000055611"/>
    </source>
</evidence>
<dbReference type="GO" id="GO:0055085">
    <property type="term" value="P:transmembrane transport"/>
    <property type="evidence" value="ECO:0007669"/>
    <property type="project" value="InterPro"/>
</dbReference>
<evidence type="ECO:0000256" key="2">
    <source>
        <dbReference type="ARBA" id="ARBA00022729"/>
    </source>
</evidence>
<dbReference type="SUPFAM" id="SSF53850">
    <property type="entry name" value="Periplasmic binding protein-like II"/>
    <property type="match status" value="1"/>
</dbReference>
<keyword evidence="5" id="KW-1185">Reference proteome</keyword>
<evidence type="ECO:0000313" key="3">
    <source>
        <dbReference type="EMBL" id="AMK12614.1"/>
    </source>
</evidence>
<keyword evidence="2" id="KW-0732">Signal</keyword>
<dbReference type="EMBL" id="SOBK01000002">
    <property type="protein sequence ID" value="TDT90926.1"/>
    <property type="molecule type" value="Genomic_DNA"/>
</dbReference>
<proteinExistence type="inferred from homology"/>
<dbReference type="RefSeq" id="WP_066806369.1">
    <property type="nucleotide sequence ID" value="NZ_CP014206.1"/>
</dbReference>